<comment type="caution">
    <text evidence="1">The sequence shown here is derived from an EMBL/GenBank/DDBJ whole genome shotgun (WGS) entry which is preliminary data.</text>
</comment>
<keyword evidence="2" id="KW-1185">Reference proteome</keyword>
<proteinExistence type="predicted"/>
<accession>A0ABW5AIZ7</accession>
<evidence type="ECO:0000313" key="2">
    <source>
        <dbReference type="Proteomes" id="UP001597314"/>
    </source>
</evidence>
<gene>
    <name evidence="1" type="ORF">ACFSOX_07925</name>
</gene>
<dbReference type="EMBL" id="JBHUIW010000006">
    <property type="protein sequence ID" value="MFD2182077.1"/>
    <property type="molecule type" value="Genomic_DNA"/>
</dbReference>
<name>A0ABW5AIZ7_9BRAD</name>
<sequence length="53" mass="5890">MTDFAIPTRPTTGGAVSRAVATVKAVFGEVRRSFAEVSRMRREAAERYPFVQD</sequence>
<dbReference type="Proteomes" id="UP001597314">
    <property type="component" value="Unassembled WGS sequence"/>
</dbReference>
<evidence type="ECO:0000313" key="1">
    <source>
        <dbReference type="EMBL" id="MFD2182077.1"/>
    </source>
</evidence>
<organism evidence="1 2">
    <name type="scientific">Rhodoplanes azumiensis</name>
    <dbReference type="NCBI Taxonomy" id="1897628"/>
    <lineage>
        <taxon>Bacteria</taxon>
        <taxon>Pseudomonadati</taxon>
        <taxon>Pseudomonadota</taxon>
        <taxon>Alphaproteobacteria</taxon>
        <taxon>Hyphomicrobiales</taxon>
        <taxon>Nitrobacteraceae</taxon>
        <taxon>Rhodoplanes</taxon>
    </lineage>
</organism>
<dbReference type="RefSeq" id="WP_378477258.1">
    <property type="nucleotide sequence ID" value="NZ_JBHUIW010000006.1"/>
</dbReference>
<protein>
    <submittedName>
        <fullName evidence="1">Uncharacterized protein</fullName>
    </submittedName>
</protein>
<reference evidence="2" key="1">
    <citation type="journal article" date="2019" name="Int. J. Syst. Evol. Microbiol.">
        <title>The Global Catalogue of Microorganisms (GCM) 10K type strain sequencing project: providing services to taxonomists for standard genome sequencing and annotation.</title>
        <authorList>
            <consortium name="The Broad Institute Genomics Platform"/>
            <consortium name="The Broad Institute Genome Sequencing Center for Infectious Disease"/>
            <person name="Wu L."/>
            <person name="Ma J."/>
        </authorList>
    </citation>
    <scope>NUCLEOTIDE SEQUENCE [LARGE SCALE GENOMIC DNA]</scope>
    <source>
        <strain evidence="2">CGMCC 1.6774</strain>
    </source>
</reference>